<feature type="short sequence motif" description="HXTX 1" evidence="2">
    <location>
        <begin position="43"/>
        <end position="46"/>
    </location>
</feature>
<feature type="short sequence motif" description="HXTX 2" evidence="2">
    <location>
        <begin position="125"/>
        <end position="128"/>
    </location>
</feature>
<keyword evidence="1 2" id="KW-0378">Hydrolase</keyword>
<dbReference type="GO" id="GO:0004113">
    <property type="term" value="F:2',3'-cyclic-nucleotide 3'-phosphodiesterase activity"/>
    <property type="evidence" value="ECO:0007669"/>
    <property type="project" value="InterPro"/>
</dbReference>
<feature type="active site" description="Proton acceptor" evidence="2">
    <location>
        <position position="125"/>
    </location>
</feature>
<dbReference type="Gene3D" id="3.90.1140.10">
    <property type="entry name" value="Cyclic phosphodiesterase"/>
    <property type="match status" value="1"/>
</dbReference>
<dbReference type="InterPro" id="IPR004175">
    <property type="entry name" value="RNA_CPDase"/>
</dbReference>
<comment type="function">
    <text evidence="2">Hydrolyzes RNA 2',3'-cyclic phosphodiester to an RNA 2'-phosphomonoester.</text>
</comment>
<dbReference type="Pfam" id="PF13563">
    <property type="entry name" value="2_5_RNA_ligase2"/>
    <property type="match status" value="1"/>
</dbReference>
<feature type="active site" description="Proton donor" evidence="2">
    <location>
        <position position="43"/>
    </location>
</feature>
<proteinExistence type="inferred from homology"/>
<dbReference type="PANTHER" id="PTHR35561">
    <property type="entry name" value="RNA 2',3'-CYCLIC PHOSPHODIESTERASE"/>
    <property type="match status" value="1"/>
</dbReference>
<dbReference type="GO" id="GO:0008664">
    <property type="term" value="F:RNA 2',3'-cyclic 3'-phosphodiesterase activity"/>
    <property type="evidence" value="ECO:0007669"/>
    <property type="project" value="UniProtKB-EC"/>
</dbReference>
<accession>A0A831Z2N4</accession>
<dbReference type="NCBIfam" id="TIGR02258">
    <property type="entry name" value="2_5_ligase"/>
    <property type="match status" value="1"/>
</dbReference>
<dbReference type="HAMAP" id="MF_01940">
    <property type="entry name" value="RNA_CPDase"/>
    <property type="match status" value="1"/>
</dbReference>
<gene>
    <name evidence="3" type="primary">thpR</name>
    <name evidence="3" type="ORF">ENR01_01630</name>
</gene>
<dbReference type="AlphaFoldDB" id="A0A831Z2N4"/>
<evidence type="ECO:0000256" key="2">
    <source>
        <dbReference type="HAMAP-Rule" id="MF_01940"/>
    </source>
</evidence>
<dbReference type="SUPFAM" id="SSF55144">
    <property type="entry name" value="LigT-like"/>
    <property type="match status" value="1"/>
</dbReference>
<protein>
    <recommendedName>
        <fullName evidence="2">RNA 2',3'-cyclic phosphodiesterase</fullName>
        <shortName evidence="2">RNA 2',3'-CPDase</shortName>
        <ecNumber evidence="2">3.1.4.58</ecNumber>
    </recommendedName>
</protein>
<dbReference type="EMBL" id="DSPJ01000047">
    <property type="protein sequence ID" value="HEX61837.1"/>
    <property type="molecule type" value="Genomic_DNA"/>
</dbReference>
<comment type="catalytic activity">
    <reaction evidence="2">
        <text>a 3'-end 2',3'-cyclophospho-ribonucleotide-RNA + H2O = a 3'-end 2'-phospho-ribonucleotide-RNA + H(+)</text>
        <dbReference type="Rhea" id="RHEA:11828"/>
        <dbReference type="Rhea" id="RHEA-COMP:10464"/>
        <dbReference type="Rhea" id="RHEA-COMP:17353"/>
        <dbReference type="ChEBI" id="CHEBI:15377"/>
        <dbReference type="ChEBI" id="CHEBI:15378"/>
        <dbReference type="ChEBI" id="CHEBI:83064"/>
        <dbReference type="ChEBI" id="CHEBI:173113"/>
        <dbReference type="EC" id="3.1.4.58"/>
    </reaction>
</comment>
<sequence length="177" mass="20871">MRRLFLAVPLPRQIKKRLALEVEELRKLLPDWTIKWVDPENLHITLVFFGWVKEEQIETLQAEIRTAVPESLPFDIATGKLSRKGRPLWLEIESGRNELQALAETLSKKLTLKGSLKEEREFHPHLTLGRIKKRGRKNLPKTDQSFGWRADRLVLYESKFVRKQRIYEEVFSFPLGE</sequence>
<evidence type="ECO:0000313" key="3">
    <source>
        <dbReference type="EMBL" id="HEX61837.1"/>
    </source>
</evidence>
<comment type="similarity">
    <text evidence="2">Belongs to the 2H phosphoesterase superfamily. ThpR family.</text>
</comment>
<reference evidence="3" key="1">
    <citation type="journal article" date="2020" name="mSystems">
        <title>Genome- and Community-Level Interaction Insights into Carbon Utilization and Element Cycling Functions of Hydrothermarchaeota in Hydrothermal Sediment.</title>
        <authorList>
            <person name="Zhou Z."/>
            <person name="Liu Y."/>
            <person name="Xu W."/>
            <person name="Pan J."/>
            <person name="Luo Z.H."/>
            <person name="Li M."/>
        </authorList>
    </citation>
    <scope>NUCLEOTIDE SEQUENCE [LARGE SCALE GENOMIC DNA]</scope>
    <source>
        <strain evidence="3">SpSt-361</strain>
    </source>
</reference>
<evidence type="ECO:0000256" key="1">
    <source>
        <dbReference type="ARBA" id="ARBA00022801"/>
    </source>
</evidence>
<comment type="caution">
    <text evidence="3">The sequence shown here is derived from an EMBL/GenBank/DDBJ whole genome shotgun (WGS) entry which is preliminary data.</text>
</comment>
<dbReference type="PANTHER" id="PTHR35561:SF1">
    <property type="entry name" value="RNA 2',3'-CYCLIC PHOSPHODIESTERASE"/>
    <property type="match status" value="1"/>
</dbReference>
<organism evidence="3">
    <name type="scientific">candidate division WWE3 bacterium</name>
    <dbReference type="NCBI Taxonomy" id="2053526"/>
    <lineage>
        <taxon>Bacteria</taxon>
        <taxon>Katanobacteria</taxon>
    </lineage>
</organism>
<dbReference type="EC" id="3.1.4.58" evidence="2"/>
<dbReference type="InterPro" id="IPR009097">
    <property type="entry name" value="Cyclic_Pdiesterase"/>
</dbReference>
<name>A0A831Z2N4_UNCKA</name>